<keyword evidence="2" id="KW-1185">Reference proteome</keyword>
<reference evidence="1 2" key="1">
    <citation type="journal article" date="2021" name="Elife">
        <title>Chloroplast acquisition without the gene transfer in kleptoplastic sea slugs, Plakobranchus ocellatus.</title>
        <authorList>
            <person name="Maeda T."/>
            <person name="Takahashi S."/>
            <person name="Yoshida T."/>
            <person name="Shimamura S."/>
            <person name="Takaki Y."/>
            <person name="Nagai Y."/>
            <person name="Toyoda A."/>
            <person name="Suzuki Y."/>
            <person name="Arimoto A."/>
            <person name="Ishii H."/>
            <person name="Satoh N."/>
            <person name="Nishiyama T."/>
            <person name="Hasebe M."/>
            <person name="Maruyama T."/>
            <person name="Minagawa J."/>
            <person name="Obokata J."/>
            <person name="Shigenobu S."/>
        </authorList>
    </citation>
    <scope>NUCLEOTIDE SEQUENCE [LARGE SCALE GENOMIC DNA]</scope>
</reference>
<evidence type="ECO:0000313" key="1">
    <source>
        <dbReference type="EMBL" id="GFO31725.1"/>
    </source>
</evidence>
<dbReference type="EMBL" id="BLXT01006426">
    <property type="protein sequence ID" value="GFO31725.1"/>
    <property type="molecule type" value="Genomic_DNA"/>
</dbReference>
<comment type="caution">
    <text evidence="1">The sequence shown here is derived from an EMBL/GenBank/DDBJ whole genome shotgun (WGS) entry which is preliminary data.</text>
</comment>
<dbReference type="Proteomes" id="UP000735302">
    <property type="component" value="Unassembled WGS sequence"/>
</dbReference>
<accession>A0AAV4CJF9</accession>
<dbReference type="AlphaFoldDB" id="A0AAV4CJF9"/>
<sequence length="113" mass="12350">MKGWNLPEKIYLQILGGAGGIVGSESALIPVGKLMLKVRAPPLEPSHDGGPESLISTCCGLALYTNQTKAEQRRWSVLEEEKRRGYDMVVIGKRGRVGKMLLITDTCLNLPTK</sequence>
<protein>
    <submittedName>
        <fullName evidence="1">Uncharacterized protein</fullName>
    </submittedName>
</protein>
<name>A0AAV4CJF9_9GAST</name>
<proteinExistence type="predicted"/>
<gene>
    <name evidence="1" type="ORF">PoB_005823000</name>
</gene>
<organism evidence="1 2">
    <name type="scientific">Plakobranchus ocellatus</name>
    <dbReference type="NCBI Taxonomy" id="259542"/>
    <lineage>
        <taxon>Eukaryota</taxon>
        <taxon>Metazoa</taxon>
        <taxon>Spiralia</taxon>
        <taxon>Lophotrochozoa</taxon>
        <taxon>Mollusca</taxon>
        <taxon>Gastropoda</taxon>
        <taxon>Heterobranchia</taxon>
        <taxon>Euthyneura</taxon>
        <taxon>Panpulmonata</taxon>
        <taxon>Sacoglossa</taxon>
        <taxon>Placobranchoidea</taxon>
        <taxon>Plakobranchidae</taxon>
        <taxon>Plakobranchus</taxon>
    </lineage>
</organism>
<evidence type="ECO:0000313" key="2">
    <source>
        <dbReference type="Proteomes" id="UP000735302"/>
    </source>
</evidence>